<dbReference type="InterPro" id="IPR005562">
    <property type="entry name" value="SpoVA"/>
</dbReference>
<dbReference type="PANTHER" id="PTHR38450:SF2">
    <property type="entry name" value="STAGE V SPORULATION PROTEIN AEB"/>
    <property type="match status" value="1"/>
</dbReference>
<accession>A0A934U0M8</accession>
<keyword evidence="1" id="KW-1133">Transmembrane helix</keyword>
<name>A0A934U0M8_9FIRM</name>
<dbReference type="PANTHER" id="PTHR38450">
    <property type="entry name" value="STAGE V SPORULATION PROTEIN AC-RELATED"/>
    <property type="match status" value="1"/>
</dbReference>
<dbReference type="NCBIfam" id="TIGR02839">
    <property type="entry name" value="spore_V_AE"/>
    <property type="match status" value="1"/>
</dbReference>
<dbReference type="AlphaFoldDB" id="A0A934U0M8"/>
<dbReference type="RefSeq" id="WP_201427336.1">
    <property type="nucleotide sequence ID" value="NZ_JAEQMG010000061.1"/>
</dbReference>
<dbReference type="Proteomes" id="UP000633365">
    <property type="component" value="Unassembled WGS sequence"/>
</dbReference>
<protein>
    <submittedName>
        <fullName evidence="2">Stage V sporulation protein AE</fullName>
    </submittedName>
</protein>
<sequence>MQFLWAFLVGGALCLIGQVLIDRTSLTPARILTGFVVAGVVLSAIGLYEPLTEFAGAGATVPLSGFGHLMAQGVRDAVDKEGAIGILTGALSSAAAGIGAAVVLSLTAGLISRPKEK</sequence>
<reference evidence="2" key="1">
    <citation type="submission" date="2021-01" db="EMBL/GenBank/DDBJ databases">
        <title>Genome public.</title>
        <authorList>
            <person name="Liu C."/>
            <person name="Sun Q."/>
        </authorList>
    </citation>
    <scope>NUCLEOTIDE SEQUENCE</scope>
    <source>
        <strain evidence="2">M6</strain>
    </source>
</reference>
<feature type="transmembrane region" description="Helical" evidence="1">
    <location>
        <begin position="31"/>
        <end position="47"/>
    </location>
</feature>
<evidence type="ECO:0000313" key="2">
    <source>
        <dbReference type="EMBL" id="MBK6088438.1"/>
    </source>
</evidence>
<feature type="transmembrane region" description="Helical" evidence="1">
    <location>
        <begin position="83"/>
        <end position="111"/>
    </location>
</feature>
<keyword evidence="1" id="KW-0812">Transmembrane</keyword>
<keyword evidence="3" id="KW-1185">Reference proteome</keyword>
<organism evidence="2 3">
    <name type="scientific">Ruminococcus difficilis</name>
    <dbReference type="NCBI Taxonomy" id="2763069"/>
    <lineage>
        <taxon>Bacteria</taxon>
        <taxon>Bacillati</taxon>
        <taxon>Bacillota</taxon>
        <taxon>Clostridia</taxon>
        <taxon>Eubacteriales</taxon>
        <taxon>Oscillospiraceae</taxon>
        <taxon>Ruminococcus</taxon>
    </lineage>
</organism>
<dbReference type="EMBL" id="JAEQMG010000061">
    <property type="protein sequence ID" value="MBK6088438.1"/>
    <property type="molecule type" value="Genomic_DNA"/>
</dbReference>
<comment type="caution">
    <text evidence="2">The sequence shown here is derived from an EMBL/GenBank/DDBJ whole genome shotgun (WGS) entry which is preliminary data.</text>
</comment>
<dbReference type="Pfam" id="PF03862">
    <property type="entry name" value="SpoVAC_SpoVAEB"/>
    <property type="match status" value="1"/>
</dbReference>
<gene>
    <name evidence="2" type="primary">spoVAE</name>
    <name evidence="2" type="ORF">JKK62_07185</name>
</gene>
<dbReference type="InterPro" id="IPR014204">
    <property type="entry name" value="Spore_V_AE"/>
</dbReference>
<keyword evidence="1" id="KW-0472">Membrane</keyword>
<evidence type="ECO:0000256" key="1">
    <source>
        <dbReference type="SAM" id="Phobius"/>
    </source>
</evidence>
<proteinExistence type="predicted"/>
<evidence type="ECO:0000313" key="3">
    <source>
        <dbReference type="Proteomes" id="UP000633365"/>
    </source>
</evidence>